<accession>A0A917MJH5</accession>
<gene>
    <name evidence="1" type="ORF">GCM10007036_43080</name>
</gene>
<dbReference type="EMBL" id="BMES01000003">
    <property type="protein sequence ID" value="GGH31697.1"/>
    <property type="molecule type" value="Genomic_DNA"/>
</dbReference>
<dbReference type="Proteomes" id="UP000603912">
    <property type="component" value="Unassembled WGS sequence"/>
</dbReference>
<keyword evidence="2" id="KW-1185">Reference proteome</keyword>
<proteinExistence type="predicted"/>
<evidence type="ECO:0000313" key="2">
    <source>
        <dbReference type="Proteomes" id="UP000603912"/>
    </source>
</evidence>
<reference evidence="1" key="1">
    <citation type="journal article" date="2014" name="Int. J. Syst. Evol. Microbiol.">
        <title>Complete genome sequence of Corynebacterium casei LMG S-19264T (=DSM 44701T), isolated from a smear-ripened cheese.</title>
        <authorList>
            <consortium name="US DOE Joint Genome Institute (JGI-PGF)"/>
            <person name="Walter F."/>
            <person name="Albersmeier A."/>
            <person name="Kalinowski J."/>
            <person name="Ruckert C."/>
        </authorList>
    </citation>
    <scope>NUCLEOTIDE SEQUENCE</scope>
    <source>
        <strain evidence="1">CGMCC 1.12214</strain>
    </source>
</reference>
<sequence length="132" mass="13951">MTSSSHPKTATIPLQQPFGTVEDVSRALQGQMAAVAAIPRAIMEAQLTIGSELFIFLARRLKAQAELWHELSQSREFLGAVQAQRRFADKAASDYSAEASEMATMLSREVGVVSNAASEAVAAATASGKIAA</sequence>
<evidence type="ECO:0000313" key="1">
    <source>
        <dbReference type="EMBL" id="GGH31697.1"/>
    </source>
</evidence>
<dbReference type="RefSeq" id="WP_188519877.1">
    <property type="nucleotide sequence ID" value="NZ_BMES01000003.1"/>
</dbReference>
<comment type="caution">
    <text evidence="1">The sequence shown here is derived from an EMBL/GenBank/DDBJ whole genome shotgun (WGS) entry which is preliminary data.</text>
</comment>
<protein>
    <recommendedName>
        <fullName evidence="3">Phasin domain-containing protein</fullName>
    </recommendedName>
</protein>
<organism evidence="1 2">
    <name type="scientific">Alsobacter metallidurans</name>
    <dbReference type="NCBI Taxonomy" id="340221"/>
    <lineage>
        <taxon>Bacteria</taxon>
        <taxon>Pseudomonadati</taxon>
        <taxon>Pseudomonadota</taxon>
        <taxon>Alphaproteobacteria</taxon>
        <taxon>Hyphomicrobiales</taxon>
        <taxon>Alsobacteraceae</taxon>
        <taxon>Alsobacter</taxon>
    </lineage>
</organism>
<name>A0A917MJH5_9HYPH</name>
<dbReference type="AlphaFoldDB" id="A0A917MJH5"/>
<reference evidence="1" key="2">
    <citation type="submission" date="2020-09" db="EMBL/GenBank/DDBJ databases">
        <authorList>
            <person name="Sun Q."/>
            <person name="Zhou Y."/>
        </authorList>
    </citation>
    <scope>NUCLEOTIDE SEQUENCE</scope>
    <source>
        <strain evidence="1">CGMCC 1.12214</strain>
    </source>
</reference>
<evidence type="ECO:0008006" key="3">
    <source>
        <dbReference type="Google" id="ProtNLM"/>
    </source>
</evidence>